<sequence length="256" mass="26165">MKFRIVGLLISGLLAVGCQSARVPAVLPAVQEYGHQPAFRAGPATTTPIAEPPQLLADASAATSAPARSRKLPPAPPLKPIRPADAQRRPPVAAPDTVLVRATAQTTGPDPETSRVNMLGGLFTAGGLITFLAASGDSSPGWDSLLLGLAGLALIPVGIALLLYQGKNGRLRLRRQARREARRAAKNPGGNSEAPVVTPPVKGNPHMRKVGSILLLISAALLLTGALLGGGYALIFLGLPGLILGISGLVAVVASL</sequence>
<feature type="signal peptide" evidence="3">
    <location>
        <begin position="1"/>
        <end position="21"/>
    </location>
</feature>
<dbReference type="PROSITE" id="PS51257">
    <property type="entry name" value="PROKAR_LIPOPROTEIN"/>
    <property type="match status" value="1"/>
</dbReference>
<feature type="chain" id="PRO_5031245165" evidence="3">
    <location>
        <begin position="22"/>
        <end position="256"/>
    </location>
</feature>
<comment type="caution">
    <text evidence="4">The sequence shown here is derived from an EMBL/GenBank/DDBJ whole genome shotgun (WGS) entry which is preliminary data.</text>
</comment>
<feature type="transmembrane region" description="Helical" evidence="2">
    <location>
        <begin position="145"/>
        <end position="164"/>
    </location>
</feature>
<feature type="transmembrane region" description="Helical" evidence="2">
    <location>
        <begin position="234"/>
        <end position="254"/>
    </location>
</feature>
<keyword evidence="2" id="KW-1133">Transmembrane helix</keyword>
<feature type="region of interest" description="Disordered" evidence="1">
    <location>
        <begin position="178"/>
        <end position="203"/>
    </location>
</feature>
<evidence type="ECO:0000256" key="1">
    <source>
        <dbReference type="SAM" id="MobiDB-lite"/>
    </source>
</evidence>
<gene>
    <name evidence="4" type="ORF">HNQ93_000160</name>
</gene>
<feature type="region of interest" description="Disordered" evidence="1">
    <location>
        <begin position="58"/>
        <end position="96"/>
    </location>
</feature>
<keyword evidence="5" id="KW-1185">Reference proteome</keyword>
<organism evidence="4 5">
    <name type="scientific">Hymenobacter luteus</name>
    <dbReference type="NCBI Taxonomy" id="1411122"/>
    <lineage>
        <taxon>Bacteria</taxon>
        <taxon>Pseudomonadati</taxon>
        <taxon>Bacteroidota</taxon>
        <taxon>Cytophagia</taxon>
        <taxon>Cytophagales</taxon>
        <taxon>Hymenobacteraceae</taxon>
        <taxon>Hymenobacter</taxon>
    </lineage>
</organism>
<proteinExistence type="predicted"/>
<evidence type="ECO:0000313" key="4">
    <source>
        <dbReference type="EMBL" id="MBB6057330.1"/>
    </source>
</evidence>
<evidence type="ECO:0000256" key="2">
    <source>
        <dbReference type="SAM" id="Phobius"/>
    </source>
</evidence>
<accession>A0A7W9SXS2</accession>
<feature type="transmembrane region" description="Helical" evidence="2">
    <location>
        <begin position="210"/>
        <end position="228"/>
    </location>
</feature>
<keyword evidence="2" id="KW-0812">Transmembrane</keyword>
<evidence type="ECO:0000313" key="5">
    <source>
        <dbReference type="Proteomes" id="UP000532746"/>
    </source>
</evidence>
<dbReference type="Proteomes" id="UP000532746">
    <property type="component" value="Unassembled WGS sequence"/>
</dbReference>
<keyword evidence="3" id="KW-0732">Signal</keyword>
<dbReference type="AlphaFoldDB" id="A0A7W9SXS2"/>
<evidence type="ECO:0000256" key="3">
    <source>
        <dbReference type="SAM" id="SignalP"/>
    </source>
</evidence>
<reference evidence="4 5" key="1">
    <citation type="submission" date="2020-08" db="EMBL/GenBank/DDBJ databases">
        <title>Genomic Encyclopedia of Type Strains, Phase IV (KMG-IV): sequencing the most valuable type-strain genomes for metagenomic binning, comparative biology and taxonomic classification.</title>
        <authorList>
            <person name="Goeker M."/>
        </authorList>
    </citation>
    <scope>NUCLEOTIDE SEQUENCE [LARGE SCALE GENOMIC DNA]</scope>
    <source>
        <strain evidence="4 5">DSM 26718</strain>
    </source>
</reference>
<dbReference type="EMBL" id="JACHGG010000001">
    <property type="protein sequence ID" value="MBB6057330.1"/>
    <property type="molecule type" value="Genomic_DNA"/>
</dbReference>
<protein>
    <submittedName>
        <fullName evidence="4">Uncharacterized protein</fullName>
    </submittedName>
</protein>
<name>A0A7W9SXS2_9BACT</name>
<keyword evidence="2" id="KW-0472">Membrane</keyword>
<feature type="compositionally biased region" description="Low complexity" evidence="1">
    <location>
        <begin position="58"/>
        <end position="67"/>
    </location>
</feature>